<gene>
    <name evidence="1" type="ORF">IAA07_01000</name>
</gene>
<dbReference type="SUPFAM" id="SSF53649">
    <property type="entry name" value="Alkaline phosphatase-like"/>
    <property type="match status" value="1"/>
</dbReference>
<dbReference type="EMBL" id="DWZA01000007">
    <property type="protein sequence ID" value="HJA70141.1"/>
    <property type="molecule type" value="Genomic_DNA"/>
</dbReference>
<reference evidence="1" key="1">
    <citation type="journal article" date="2021" name="PeerJ">
        <title>Extensive microbial diversity within the chicken gut microbiome revealed by metagenomics and culture.</title>
        <authorList>
            <person name="Gilroy R."/>
            <person name="Ravi A."/>
            <person name="Getino M."/>
            <person name="Pursley I."/>
            <person name="Horton D.L."/>
            <person name="Alikhan N.F."/>
            <person name="Baker D."/>
            <person name="Gharbi K."/>
            <person name="Hall N."/>
            <person name="Watson M."/>
            <person name="Adriaenssens E.M."/>
            <person name="Foster-Nyarko E."/>
            <person name="Jarju S."/>
            <person name="Secka A."/>
            <person name="Antonio M."/>
            <person name="Oren A."/>
            <person name="Chaudhuri R.R."/>
            <person name="La Ragione R."/>
            <person name="Hildebrand F."/>
            <person name="Pallen M.J."/>
        </authorList>
    </citation>
    <scope>NUCLEOTIDE SEQUENCE</scope>
    <source>
        <strain evidence="1">CHK178-16964</strain>
    </source>
</reference>
<sequence length="274" mass="30825">MGKVIFVMVDALGFDTAGRRGGYLEHLTEYRLAAKYRVRGELPSASRPMYETLMTGLPVSVHGIVTNQTSRRSRCENLFSLCKKSGKVTAAAAFLWISELYNGTCPFSIYEHRIQNGGGDIDHGIFYSDCDYPDTHLYADGEYLRKTYDPDFLLIHPMHTDTVGHPFGCASKEYQESADQSLQQVAILLERWREAGYDVIVTADHGMDELGIHGGNERIQRQVPLYIISDRVKKGDFTDHEISNLELAPFVCKLIGIEPGAGMKQEIHIEMENK</sequence>
<dbReference type="Pfam" id="PF01663">
    <property type="entry name" value="Phosphodiest"/>
    <property type="match status" value="1"/>
</dbReference>
<protein>
    <submittedName>
        <fullName evidence="1">Alkaline phosphatase family protein</fullName>
    </submittedName>
</protein>
<dbReference type="InterPro" id="IPR017850">
    <property type="entry name" value="Alkaline_phosphatase_core_sf"/>
</dbReference>
<dbReference type="Proteomes" id="UP000823900">
    <property type="component" value="Unassembled WGS sequence"/>
</dbReference>
<organism evidence="1 2">
    <name type="scientific">Candidatus Lachnoclostridium stercoravium</name>
    <dbReference type="NCBI Taxonomy" id="2838633"/>
    <lineage>
        <taxon>Bacteria</taxon>
        <taxon>Bacillati</taxon>
        <taxon>Bacillota</taxon>
        <taxon>Clostridia</taxon>
        <taxon>Lachnospirales</taxon>
        <taxon>Lachnospiraceae</taxon>
    </lineage>
</organism>
<name>A0A9D2HEJ3_9FIRM</name>
<dbReference type="GO" id="GO:0016787">
    <property type="term" value="F:hydrolase activity"/>
    <property type="evidence" value="ECO:0007669"/>
    <property type="project" value="UniProtKB-ARBA"/>
</dbReference>
<comment type="caution">
    <text evidence="1">The sequence shown here is derived from an EMBL/GenBank/DDBJ whole genome shotgun (WGS) entry which is preliminary data.</text>
</comment>
<evidence type="ECO:0000313" key="1">
    <source>
        <dbReference type="EMBL" id="HJA70141.1"/>
    </source>
</evidence>
<reference evidence="1" key="2">
    <citation type="submission" date="2021-04" db="EMBL/GenBank/DDBJ databases">
        <authorList>
            <person name="Gilroy R."/>
        </authorList>
    </citation>
    <scope>NUCLEOTIDE SEQUENCE</scope>
    <source>
        <strain evidence="1">CHK178-16964</strain>
    </source>
</reference>
<accession>A0A9D2HEJ3</accession>
<dbReference type="InterPro" id="IPR002591">
    <property type="entry name" value="Phosphodiest/P_Trfase"/>
</dbReference>
<proteinExistence type="predicted"/>
<dbReference type="PANTHER" id="PTHR10151:SF120">
    <property type="entry name" value="BIS(5'-ADENOSYL)-TRIPHOSPHATASE"/>
    <property type="match status" value="1"/>
</dbReference>
<dbReference type="AlphaFoldDB" id="A0A9D2HEJ3"/>
<dbReference type="Gene3D" id="3.40.720.10">
    <property type="entry name" value="Alkaline Phosphatase, subunit A"/>
    <property type="match status" value="1"/>
</dbReference>
<dbReference type="PANTHER" id="PTHR10151">
    <property type="entry name" value="ECTONUCLEOTIDE PYROPHOSPHATASE/PHOSPHODIESTERASE"/>
    <property type="match status" value="1"/>
</dbReference>
<evidence type="ECO:0000313" key="2">
    <source>
        <dbReference type="Proteomes" id="UP000823900"/>
    </source>
</evidence>